<keyword evidence="3" id="KW-1185">Reference proteome</keyword>
<protein>
    <submittedName>
        <fullName evidence="2">Uncharacterized protein</fullName>
    </submittedName>
</protein>
<evidence type="ECO:0000313" key="2">
    <source>
        <dbReference type="EMBL" id="GBP10483.1"/>
    </source>
</evidence>
<sequence length="259" mass="29049">MHAYFVVANVCGLLSLIGRNFVRRRYHRIVQILFSFERGLGSALFNKSGGVVTSLIVGGWPQRDGGGRKGRPQKATRGLAVAAVAATCRLRMIVLYITHNGIPREMSVLTTYSKRIRYATIRRIDSCFRPQAVLAQSACTAYSELCKLSRLFVVQRQPRTARSRVSQRTNERTRRRPRGANAVKFPKLNLGPNQRRYLSSSKYLFSSTKMTGAGRVRGRLSRATEEMKLLSFVILLLEIEDTECGARNPLSASPARLNN</sequence>
<dbReference type="Proteomes" id="UP000299102">
    <property type="component" value="Unassembled WGS sequence"/>
</dbReference>
<evidence type="ECO:0000256" key="1">
    <source>
        <dbReference type="SAM" id="Phobius"/>
    </source>
</evidence>
<comment type="caution">
    <text evidence="2">The sequence shown here is derived from an EMBL/GenBank/DDBJ whole genome shotgun (WGS) entry which is preliminary data.</text>
</comment>
<feature type="transmembrane region" description="Helical" evidence="1">
    <location>
        <begin position="6"/>
        <end position="22"/>
    </location>
</feature>
<dbReference type="EMBL" id="BGZK01000041">
    <property type="protein sequence ID" value="GBP10483.1"/>
    <property type="molecule type" value="Genomic_DNA"/>
</dbReference>
<proteinExistence type="predicted"/>
<evidence type="ECO:0000313" key="3">
    <source>
        <dbReference type="Proteomes" id="UP000299102"/>
    </source>
</evidence>
<name>A0A4C1T7K9_EUMVA</name>
<keyword evidence="1" id="KW-0812">Transmembrane</keyword>
<accession>A0A4C1T7K9</accession>
<keyword evidence="1" id="KW-0472">Membrane</keyword>
<gene>
    <name evidence="2" type="ORF">EVAR_76343_1</name>
</gene>
<keyword evidence="1" id="KW-1133">Transmembrane helix</keyword>
<reference evidence="2 3" key="1">
    <citation type="journal article" date="2019" name="Commun. Biol.">
        <title>The bagworm genome reveals a unique fibroin gene that provides high tensile strength.</title>
        <authorList>
            <person name="Kono N."/>
            <person name="Nakamura H."/>
            <person name="Ohtoshi R."/>
            <person name="Tomita M."/>
            <person name="Numata K."/>
            <person name="Arakawa K."/>
        </authorList>
    </citation>
    <scope>NUCLEOTIDE SEQUENCE [LARGE SCALE GENOMIC DNA]</scope>
</reference>
<dbReference type="AlphaFoldDB" id="A0A4C1T7K9"/>
<organism evidence="2 3">
    <name type="scientific">Eumeta variegata</name>
    <name type="common">Bagworm moth</name>
    <name type="synonym">Eumeta japonica</name>
    <dbReference type="NCBI Taxonomy" id="151549"/>
    <lineage>
        <taxon>Eukaryota</taxon>
        <taxon>Metazoa</taxon>
        <taxon>Ecdysozoa</taxon>
        <taxon>Arthropoda</taxon>
        <taxon>Hexapoda</taxon>
        <taxon>Insecta</taxon>
        <taxon>Pterygota</taxon>
        <taxon>Neoptera</taxon>
        <taxon>Endopterygota</taxon>
        <taxon>Lepidoptera</taxon>
        <taxon>Glossata</taxon>
        <taxon>Ditrysia</taxon>
        <taxon>Tineoidea</taxon>
        <taxon>Psychidae</taxon>
        <taxon>Oiketicinae</taxon>
        <taxon>Eumeta</taxon>
    </lineage>
</organism>